<evidence type="ECO:0000313" key="2">
    <source>
        <dbReference type="EMBL" id="MDN0064900.1"/>
    </source>
</evidence>
<protein>
    <submittedName>
        <fullName evidence="2">Polysaccharide pyruvyl transferase family protein</fullName>
        <ecNumber evidence="2">2.4.-.-</ecNumber>
    </submittedName>
</protein>
<comment type="caution">
    <text evidence="2">The sequence shown here is derived from an EMBL/GenBank/DDBJ whole genome shotgun (WGS) entry which is preliminary data.</text>
</comment>
<dbReference type="Pfam" id="PF04230">
    <property type="entry name" value="PS_pyruv_trans"/>
    <property type="match status" value="1"/>
</dbReference>
<dbReference type="GO" id="GO:0016757">
    <property type="term" value="F:glycosyltransferase activity"/>
    <property type="evidence" value="ECO:0007669"/>
    <property type="project" value="UniProtKB-KW"/>
</dbReference>
<keyword evidence="2" id="KW-0328">Glycosyltransferase</keyword>
<feature type="non-terminal residue" evidence="2">
    <location>
        <position position="364"/>
    </location>
</feature>
<dbReference type="EMBL" id="JAUEIQ010000022">
    <property type="protein sequence ID" value="MDN0064900.1"/>
    <property type="molecule type" value="Genomic_DNA"/>
</dbReference>
<gene>
    <name evidence="2" type="ORF">QVN30_11390</name>
</gene>
<accession>A0ABT7XHK1</accession>
<keyword evidence="3" id="KW-1185">Reference proteome</keyword>
<dbReference type="Proteomes" id="UP001168435">
    <property type="component" value="Unassembled WGS sequence"/>
</dbReference>
<evidence type="ECO:0000259" key="1">
    <source>
        <dbReference type="Pfam" id="PF04230"/>
    </source>
</evidence>
<feature type="domain" description="Polysaccharide pyruvyl transferase" evidence="1">
    <location>
        <begin position="35"/>
        <end position="318"/>
    </location>
</feature>
<name>A0ABT7XHK1_9ACTN</name>
<proteinExistence type="predicted"/>
<organism evidence="2 3">
    <name type="scientific">Collinsella ihumii</name>
    <dbReference type="NCBI Taxonomy" id="1720204"/>
    <lineage>
        <taxon>Bacteria</taxon>
        <taxon>Bacillati</taxon>
        <taxon>Actinomycetota</taxon>
        <taxon>Coriobacteriia</taxon>
        <taxon>Coriobacteriales</taxon>
        <taxon>Coriobacteriaceae</taxon>
        <taxon>Collinsella</taxon>
    </lineage>
</organism>
<dbReference type="EC" id="2.4.-.-" evidence="2"/>
<sequence length="364" mass="38992">MDLCPRGPFGVPSARHRRTGHRLDTLIITINDKRNYGNRLQNWALSRVLSRRGTCRTASTLLDGDLAKGRGTRARERAAHVRDLLRRGSAGHGAAVRRAAVERFDRRWGLDGPVLTFRGGLSGRWRPDAVVIGSDQVWNAMWASPDDLSLRLGMNFDGLSVVSYAASVGTENVPEWAVPAFREGIARMGAVSVREDRAADVLGGIIGRPVTVVADPVALLTPEEWRSVFPGTVDGRKPFALEYFLGEPSIEQRAAMDAFESESGLAVRRAGAPGDPSAEAGPGSLAELACRASVVFTDSYHGCLLALLFGTPVKAFARSGLPQGLDMSSRMRTLDRALGLGGALSSPDGAAPFVPGLSVERALR</sequence>
<dbReference type="InterPro" id="IPR007345">
    <property type="entry name" value="Polysacch_pyruvyl_Trfase"/>
</dbReference>
<evidence type="ECO:0000313" key="3">
    <source>
        <dbReference type="Proteomes" id="UP001168435"/>
    </source>
</evidence>
<keyword evidence="2" id="KW-0808">Transferase</keyword>
<dbReference type="RefSeq" id="WP_289836464.1">
    <property type="nucleotide sequence ID" value="NZ_JAUEIQ010000022.1"/>
</dbReference>
<reference evidence="2" key="2">
    <citation type="submission" date="2024-05" db="EMBL/GenBank/DDBJ databases">
        <title>Identification and characterization of horizontal gene transfer across gut microbiota members of farm animals based on homology search.</title>
        <authorList>
            <person name="Schwarzerova J."/>
            <person name="Nykrynova M."/>
            <person name="Jureckova K."/>
            <person name="Cejkova D."/>
            <person name="Rychlik I."/>
        </authorList>
    </citation>
    <scope>NUCLEOTIDE SEQUENCE</scope>
    <source>
        <strain evidence="2">176_SSukc20</strain>
    </source>
</reference>
<reference evidence="2" key="1">
    <citation type="submission" date="2023-06" db="EMBL/GenBank/DDBJ databases">
        <authorList>
            <person name="Zeman M."/>
            <person name="Kubasova T."/>
            <person name="Jahodarova E."/>
            <person name="Nykrynova M."/>
            <person name="Rychlik I."/>
        </authorList>
    </citation>
    <scope>NUCLEOTIDE SEQUENCE</scope>
    <source>
        <strain evidence="2">176_SSukc20</strain>
    </source>
</reference>